<sequence>MRVGKQRIRKPRTRRGTGCSGIRQLIQHLLEPQALRHAVIADFARFARQIDMNTHKVCREAGKQPDR</sequence>
<dbReference type="Proteomes" id="UP000232164">
    <property type="component" value="Unassembled WGS sequence"/>
</dbReference>
<organism evidence="1 2">
    <name type="scientific">Rhizobium sullae</name>
    <name type="common">Rhizobium hedysari</name>
    <dbReference type="NCBI Taxonomy" id="50338"/>
    <lineage>
        <taxon>Bacteria</taxon>
        <taxon>Pseudomonadati</taxon>
        <taxon>Pseudomonadota</taxon>
        <taxon>Alphaproteobacteria</taxon>
        <taxon>Hyphomicrobiales</taxon>
        <taxon>Rhizobiaceae</taxon>
        <taxon>Rhizobium/Agrobacterium group</taxon>
        <taxon>Rhizobium</taxon>
    </lineage>
</organism>
<dbReference type="STRING" id="1041146.GCA_000427985_01750"/>
<dbReference type="EMBL" id="PIQN01000009">
    <property type="protein sequence ID" value="PKA42827.1"/>
    <property type="molecule type" value="Genomic_DNA"/>
</dbReference>
<dbReference type="AlphaFoldDB" id="A0A2N0D9P8"/>
<accession>A0A2N0D9P8</accession>
<reference evidence="1 2" key="2">
    <citation type="submission" date="2017-12" db="EMBL/GenBank/DDBJ databases">
        <title>Genome sequence of Rhizobium sullae HCNT1 isolated from Sulla coronaria nodules and featuring peculiar denitrification phenotypes.</title>
        <authorList>
            <person name="De Diego-Diaz B."/>
            <person name="Treu L."/>
            <person name="Campanaro S."/>
            <person name="Da Silva Duarte V."/>
            <person name="Basaglia M."/>
            <person name="Favaro L."/>
            <person name="Casella S."/>
            <person name="Squartini A."/>
        </authorList>
    </citation>
    <scope>NUCLEOTIDE SEQUENCE [LARGE SCALE GENOMIC DNA]</scope>
    <source>
        <strain evidence="1 2">HCNT1</strain>
    </source>
</reference>
<protein>
    <submittedName>
        <fullName evidence="1">Uncharacterized protein</fullName>
    </submittedName>
</protein>
<comment type="caution">
    <text evidence="1">The sequence shown here is derived from an EMBL/GenBank/DDBJ whole genome shotgun (WGS) entry which is preliminary data.</text>
</comment>
<gene>
    <name evidence="1" type="ORF">CWR43_15575</name>
</gene>
<evidence type="ECO:0000313" key="1">
    <source>
        <dbReference type="EMBL" id="PKA42827.1"/>
    </source>
</evidence>
<name>A0A2N0D9P8_RHISU</name>
<proteinExistence type="predicted"/>
<reference evidence="1 2" key="1">
    <citation type="submission" date="2017-11" db="EMBL/GenBank/DDBJ databases">
        <authorList>
            <person name="Han C.G."/>
        </authorList>
    </citation>
    <scope>NUCLEOTIDE SEQUENCE [LARGE SCALE GENOMIC DNA]</scope>
    <source>
        <strain evidence="1 2">HCNT1</strain>
    </source>
</reference>
<evidence type="ECO:0000313" key="2">
    <source>
        <dbReference type="Proteomes" id="UP000232164"/>
    </source>
</evidence>